<comment type="cofactor">
    <cofactor evidence="5">
        <name>FMN</name>
        <dbReference type="ChEBI" id="CHEBI:58210"/>
    </cofactor>
</comment>
<evidence type="ECO:0000256" key="5">
    <source>
        <dbReference type="HAMAP-Rule" id="MF_01204"/>
    </source>
</evidence>
<organism evidence="7 8">
    <name type="scientific">Collimonas arenae</name>
    <dbReference type="NCBI Taxonomy" id="279058"/>
    <lineage>
        <taxon>Bacteria</taxon>
        <taxon>Pseudomonadati</taxon>
        <taxon>Pseudomonadota</taxon>
        <taxon>Betaproteobacteria</taxon>
        <taxon>Burkholderiales</taxon>
        <taxon>Oxalobacteraceae</taxon>
        <taxon>Collimonas</taxon>
    </lineage>
</organism>
<dbReference type="NCBIfam" id="NF003768">
    <property type="entry name" value="PRK05365.1"/>
    <property type="match status" value="1"/>
</dbReference>
<evidence type="ECO:0000259" key="6">
    <source>
        <dbReference type="Pfam" id="PF00881"/>
    </source>
</evidence>
<keyword evidence="5" id="KW-0520">NAD</keyword>
<evidence type="ECO:0000256" key="4">
    <source>
        <dbReference type="ARBA" id="ARBA00023002"/>
    </source>
</evidence>
<evidence type="ECO:0000313" key="8">
    <source>
        <dbReference type="Proteomes" id="UP000030302"/>
    </source>
</evidence>
<dbReference type="SUPFAM" id="SSF55469">
    <property type="entry name" value="FMN-dependent nitroreductase-like"/>
    <property type="match status" value="1"/>
</dbReference>
<dbReference type="PANTHER" id="PTHR43543:SF1">
    <property type="entry name" value="MALONIC SEMIALDEHYDE REDUCTASE RUTE-RELATED"/>
    <property type="match status" value="1"/>
</dbReference>
<sequence>MSEQLNQEGLDLLFFKARTHNAWLDKPVSDDTLRRLYDVMKWGPTSANCSPARILFLRTPESKERLRPALAPGNVDKTMAAPVTAIIGYDGKFYEQLPKLFPHADARAWFADTPELAGVTARRNSSLQGAYFMLAARALGLDCGPMSGFDQGKVDHEFFPDVKSLNFEYEYFPDSHIKTNFLCNLGYGDPEKLFPRSPRLDFDEACKLL</sequence>
<dbReference type="CDD" id="cd02148">
    <property type="entry name" value="RutE-like"/>
    <property type="match status" value="1"/>
</dbReference>
<proteinExistence type="inferred from homology"/>
<keyword evidence="1 5" id="KW-0285">Flavoprotein</keyword>
<dbReference type="EC" id="1.-.-.-" evidence="5"/>
<keyword evidence="2 5" id="KW-0288">FMN</keyword>
<dbReference type="Gene3D" id="3.40.109.10">
    <property type="entry name" value="NADH Oxidase"/>
    <property type="match status" value="1"/>
</dbReference>
<feature type="domain" description="Nitroreductase" evidence="6">
    <location>
        <begin position="18"/>
        <end position="155"/>
    </location>
</feature>
<dbReference type="GO" id="GO:0016491">
    <property type="term" value="F:oxidoreductase activity"/>
    <property type="evidence" value="ECO:0007669"/>
    <property type="project" value="UniProtKB-UniRule"/>
</dbReference>
<gene>
    <name evidence="7" type="ORF">LT85_0523</name>
</gene>
<dbReference type="PANTHER" id="PTHR43543">
    <property type="entry name" value="MALONIC SEMIALDEHYDE REDUCTASE RUTE-RELATED"/>
    <property type="match status" value="1"/>
</dbReference>
<evidence type="ECO:0000256" key="2">
    <source>
        <dbReference type="ARBA" id="ARBA00022643"/>
    </source>
</evidence>
<keyword evidence="8" id="KW-1185">Reference proteome</keyword>
<dbReference type="Pfam" id="PF00881">
    <property type="entry name" value="Nitroreductase"/>
    <property type="match status" value="1"/>
</dbReference>
<accession>A0A0A1F4N8</accession>
<dbReference type="AlphaFoldDB" id="A0A0A1F4N8"/>
<comment type="similarity">
    <text evidence="5">Belongs to the nitroreductase family. HadB/RutE subfamily.</text>
</comment>
<dbReference type="HAMAP" id="MF_01204">
    <property type="entry name" value="Oxidoreductase_RutE_HadB"/>
    <property type="match status" value="1"/>
</dbReference>
<dbReference type="OrthoDB" id="9784375at2"/>
<protein>
    <recommendedName>
        <fullName evidence="5">Putative NADH dehydrogenase/NAD(P)H nitroreductase LT85_0523</fullName>
        <ecNumber evidence="5">1.-.-.-</ecNumber>
    </recommendedName>
</protein>
<evidence type="ECO:0000256" key="1">
    <source>
        <dbReference type="ARBA" id="ARBA00022630"/>
    </source>
</evidence>
<keyword evidence="3 5" id="KW-0521">NADP</keyword>
<name>A0A0A1F4N8_9BURK</name>
<dbReference type="EMBL" id="CP009962">
    <property type="protein sequence ID" value="AIY39683.1"/>
    <property type="molecule type" value="Genomic_DNA"/>
</dbReference>
<reference evidence="8" key="1">
    <citation type="journal article" date="2014" name="Soil Biol. Biochem.">
        <title>Structure and function of bacterial communities in ageing soils: Insights from the Mendocino ecological staircase.</title>
        <authorList>
            <person name="Uroz S."/>
            <person name="Tech J.J."/>
            <person name="Sawaya N.A."/>
            <person name="Frey-Klett P."/>
            <person name="Leveau J.H.J."/>
        </authorList>
    </citation>
    <scope>NUCLEOTIDE SEQUENCE [LARGE SCALE GENOMIC DNA]</scope>
    <source>
        <strain evidence="8">Cal35</strain>
    </source>
</reference>
<dbReference type="STRING" id="279058.LT85_0523"/>
<dbReference type="RefSeq" id="WP_038494869.1">
    <property type="nucleotide sequence ID" value="NZ_CP009962.1"/>
</dbReference>
<dbReference type="HOGENOM" id="CLU_084441_0_0_4"/>
<dbReference type="InterPro" id="IPR029479">
    <property type="entry name" value="Nitroreductase"/>
</dbReference>
<evidence type="ECO:0000313" key="7">
    <source>
        <dbReference type="EMBL" id="AIY39683.1"/>
    </source>
</evidence>
<evidence type="ECO:0000256" key="3">
    <source>
        <dbReference type="ARBA" id="ARBA00022857"/>
    </source>
</evidence>
<keyword evidence="4 5" id="KW-0560">Oxidoreductase</keyword>
<dbReference type="InterPro" id="IPR000415">
    <property type="entry name" value="Nitroreductase-like"/>
</dbReference>
<dbReference type="InterPro" id="IPR050461">
    <property type="entry name" value="Nitroreductase_HadB/RutE"/>
</dbReference>
<dbReference type="Proteomes" id="UP000030302">
    <property type="component" value="Chromosome"/>
</dbReference>
<dbReference type="InterPro" id="IPR023936">
    <property type="entry name" value="RutE-like"/>
</dbReference>
<dbReference type="KEGG" id="care:LT85_0523"/>